<evidence type="ECO:0000256" key="1">
    <source>
        <dbReference type="ARBA" id="ARBA00004123"/>
    </source>
</evidence>
<dbReference type="PIRSF" id="PIRSF023803">
    <property type="entry name" value="Ribonuclease_P_prd"/>
    <property type="match status" value="1"/>
</dbReference>
<dbReference type="EMBL" id="APWK03000001">
    <property type="protein sequence ID" value="PHH56248.1"/>
    <property type="molecule type" value="Genomic_DNA"/>
</dbReference>
<evidence type="ECO:0000256" key="3">
    <source>
        <dbReference type="ARBA" id="ARBA00022694"/>
    </source>
</evidence>
<dbReference type="GO" id="GO:0005730">
    <property type="term" value="C:nucleolus"/>
    <property type="evidence" value="ECO:0007669"/>
    <property type="project" value="TreeGrafter"/>
</dbReference>
<dbReference type="InterPro" id="IPR016819">
    <property type="entry name" value="RNase_P/MRP_POP5"/>
</dbReference>
<dbReference type="GO" id="GO:0000172">
    <property type="term" value="C:ribonuclease MRP complex"/>
    <property type="evidence" value="ECO:0007669"/>
    <property type="project" value="TreeGrafter"/>
</dbReference>
<proteinExistence type="inferred from homology"/>
<dbReference type="Gene3D" id="3.30.70.3250">
    <property type="entry name" value="Ribonuclease P, Pop5 subunit"/>
    <property type="match status" value="1"/>
</dbReference>
<dbReference type="Proteomes" id="UP000222788">
    <property type="component" value="Unassembled WGS sequence"/>
</dbReference>
<dbReference type="GO" id="GO:0030681">
    <property type="term" value="C:multimeric ribonuclease P complex"/>
    <property type="evidence" value="ECO:0007669"/>
    <property type="project" value="TreeGrafter"/>
</dbReference>
<dbReference type="STRING" id="1035309.A0A2C5XB69"/>
<reference evidence="6 7" key="1">
    <citation type="journal article" date="2013" name="Fungal Biol.">
        <title>Analysis of microsatellite markers in the genome of the plant pathogen Ceratocystis fimbriata.</title>
        <authorList>
            <person name="Simpson M.C."/>
            <person name="Wilken P.M."/>
            <person name="Coetzee M.P."/>
            <person name="Wingfield M.J."/>
            <person name="Wingfield B.D."/>
        </authorList>
    </citation>
    <scope>NUCLEOTIDE SEQUENCE [LARGE SCALE GENOMIC DNA]</scope>
    <source>
        <strain evidence="6 7">CBS 114723</strain>
    </source>
</reference>
<dbReference type="OrthoDB" id="24745at2759"/>
<evidence type="ECO:0000256" key="5">
    <source>
        <dbReference type="PIRNR" id="PIRNR023803"/>
    </source>
</evidence>
<comment type="caution">
    <text evidence="6">The sequence shown here is derived from an EMBL/GenBank/DDBJ whole genome shotgun (WGS) entry which is preliminary data.</text>
</comment>
<evidence type="ECO:0000256" key="4">
    <source>
        <dbReference type="ARBA" id="ARBA00023242"/>
    </source>
</evidence>
<evidence type="ECO:0000313" key="7">
    <source>
        <dbReference type="Proteomes" id="UP000222788"/>
    </source>
</evidence>
<gene>
    <name evidence="6" type="ORF">CFIMG_007192RA00001</name>
</gene>
<keyword evidence="3 5" id="KW-0819">tRNA processing</keyword>
<keyword evidence="4" id="KW-0539">Nucleus</keyword>
<dbReference type="InterPro" id="IPR038085">
    <property type="entry name" value="Rnp2-like_sf"/>
</dbReference>
<dbReference type="GO" id="GO:0001682">
    <property type="term" value="P:tRNA 5'-leader removal"/>
    <property type="evidence" value="ECO:0007669"/>
    <property type="project" value="InterPro"/>
</dbReference>
<comment type="catalytic activity">
    <reaction evidence="5">
        <text>Endonucleolytic cleavage of RNA, removing 5'-extranucleotides from tRNA precursor.</text>
        <dbReference type="EC" id="3.1.26.5"/>
    </reaction>
</comment>
<dbReference type="EC" id="3.1.26.5" evidence="5"/>
<dbReference type="PANTHER" id="PTHR15441">
    <property type="entry name" value="RIBONUCLEASE P PROTEIN SUBUNIT P14"/>
    <property type="match status" value="1"/>
</dbReference>
<evidence type="ECO:0000313" key="6">
    <source>
        <dbReference type="EMBL" id="PHH56248.1"/>
    </source>
</evidence>
<dbReference type="GO" id="GO:0033204">
    <property type="term" value="F:ribonuclease P RNA binding"/>
    <property type="evidence" value="ECO:0007669"/>
    <property type="project" value="InterPro"/>
</dbReference>
<reference evidence="6 7" key="2">
    <citation type="journal article" date="2013" name="IMA Fungus">
        <title>IMA Genome-F 1: Ceratocystis fimbriata: Draft nuclear genome sequence for the plant pathogen, Ceratocystis fimbriata.</title>
        <authorList>
            <person name="Wilken P.M."/>
            <person name="Steenkamp E.T."/>
            <person name="Wingfield M.J."/>
            <person name="de Beer Z.W."/>
            <person name="Wingfield B.D."/>
        </authorList>
    </citation>
    <scope>NUCLEOTIDE SEQUENCE [LARGE SCALE GENOMIC DNA]</scope>
    <source>
        <strain evidence="6 7">CBS 114723</strain>
    </source>
</reference>
<dbReference type="Pfam" id="PF01900">
    <property type="entry name" value="RNase_P_Rpp14"/>
    <property type="match status" value="1"/>
</dbReference>
<dbReference type="SUPFAM" id="SSF160350">
    <property type="entry name" value="Rnp2-like"/>
    <property type="match status" value="1"/>
</dbReference>
<dbReference type="InterPro" id="IPR002759">
    <property type="entry name" value="Pop5/Rpp14/Rnp2-like"/>
</dbReference>
<sequence length="120" mass="13462">MVRIKERYILVNVISPPSSSKPTSPDVPDYASRKYYRLVWAALTMMNHIPGSSTSCVFRVVHISGTIRKAEEEAIRRARRFILAAKDVAANKTRNETFYATFDSGENIMDIDGSSDCGDE</sequence>
<name>A0A2C5XB69_9PEZI</name>
<evidence type="ECO:0000256" key="2">
    <source>
        <dbReference type="ARBA" id="ARBA00010800"/>
    </source>
</evidence>
<comment type="function">
    <text evidence="5">Component of ribonuclease P, a protein complex that generates mature tRNA molecules by cleaving their 5'-ends.</text>
</comment>
<comment type="similarity">
    <text evidence="2 5">Belongs to the eukaryotic/archaeal RNase P protein component 2 family.</text>
</comment>
<accession>A0A2C5XB69</accession>
<dbReference type="AlphaFoldDB" id="A0A2C5XB69"/>
<protein>
    <recommendedName>
        <fullName evidence="5">Ribonuclease P/MRP protein subunit POP5</fullName>
        <ecNumber evidence="5">3.1.26.5</ecNumber>
    </recommendedName>
</protein>
<dbReference type="GO" id="GO:0004526">
    <property type="term" value="F:ribonuclease P activity"/>
    <property type="evidence" value="ECO:0007669"/>
    <property type="project" value="UniProtKB-EC"/>
</dbReference>
<comment type="subcellular location">
    <subcellularLocation>
        <location evidence="1">Nucleus</location>
    </subcellularLocation>
</comment>
<keyword evidence="7" id="KW-1185">Reference proteome</keyword>
<dbReference type="PANTHER" id="PTHR15441:SF2">
    <property type="entry name" value="RIBONUCLEASE P_MRP PROTEIN SUBUNIT POP5"/>
    <property type="match status" value="1"/>
</dbReference>
<organism evidence="6 7">
    <name type="scientific">Ceratocystis fimbriata CBS 114723</name>
    <dbReference type="NCBI Taxonomy" id="1035309"/>
    <lineage>
        <taxon>Eukaryota</taxon>
        <taxon>Fungi</taxon>
        <taxon>Dikarya</taxon>
        <taxon>Ascomycota</taxon>
        <taxon>Pezizomycotina</taxon>
        <taxon>Sordariomycetes</taxon>
        <taxon>Hypocreomycetidae</taxon>
        <taxon>Microascales</taxon>
        <taxon>Ceratocystidaceae</taxon>
        <taxon>Ceratocystis</taxon>
    </lineage>
</organism>